<dbReference type="GO" id="GO:0008115">
    <property type="term" value="F:sarcosine oxidase activity"/>
    <property type="evidence" value="ECO:0007669"/>
    <property type="project" value="TreeGrafter"/>
</dbReference>
<evidence type="ECO:0000256" key="4">
    <source>
        <dbReference type="ARBA" id="ARBA00022827"/>
    </source>
</evidence>
<dbReference type="GO" id="GO:0050660">
    <property type="term" value="F:flavin adenine dinucleotide binding"/>
    <property type="evidence" value="ECO:0007669"/>
    <property type="project" value="InterPro"/>
</dbReference>
<dbReference type="InterPro" id="IPR036188">
    <property type="entry name" value="FAD/NAD-bd_sf"/>
</dbReference>
<dbReference type="Pfam" id="PF01266">
    <property type="entry name" value="DAO"/>
    <property type="match status" value="1"/>
</dbReference>
<dbReference type="SUPFAM" id="SSF51905">
    <property type="entry name" value="FAD/NAD(P)-binding domain"/>
    <property type="match status" value="1"/>
</dbReference>
<dbReference type="PANTHER" id="PTHR10961">
    <property type="entry name" value="PEROXISOMAL SARCOSINE OXIDASE"/>
    <property type="match status" value="1"/>
</dbReference>
<dbReference type="Proteomes" id="UP000308014">
    <property type="component" value="Unassembled WGS sequence"/>
</dbReference>
<keyword evidence="5" id="KW-0560">Oxidoreductase</keyword>
<evidence type="ECO:0000313" key="7">
    <source>
        <dbReference type="EMBL" id="THW17390.1"/>
    </source>
</evidence>
<gene>
    <name evidence="7" type="ORF">D6D24_03944</name>
</gene>
<dbReference type="PANTHER" id="PTHR10961:SF15">
    <property type="entry name" value="FAD DEPENDENT OXIDOREDUCTASE DOMAIN-CONTAINING PROTEIN"/>
    <property type="match status" value="1"/>
</dbReference>
<accession>A0A4S8W2Z5</accession>
<sequence>MPGPKRDESIIIVGAGVFGLSGALHLARAGYTNIHLFDKQDFLSTNYSFAAGSDGASADENKILRASYGGQELYQRMAFEAMREWEKWNLDMASDKTLPEALKGTEKLWDRCGFLRIEKSFGQHEVDTQNSFPKEIKHTQYRITNQQRTQEATQSGIPASKFDPFNRASRGLKTDGILDMTAGYTLASKACTYALHLCRHAGVHLHLGPFIGTFTAFLTASTKIAGIKTADGITHQAALVIVATGGWTPSLLPTSQSLLETTAGTVLTINLPPSRPDLWDKYAPLNFPVWSWNMGGYDAASENPGGLYGFPRTPEGVIKFGFRGAKWTNYAFPASSGDTKISYPKTDIEEVPERAFNVVKAFCAENMPDLLDLELQRGRLCWYTDSVDNSFLISHVPGQPGLMVASGGSGHGFKFLPVLGKHVVDVVEAKSTEYTKMFAWRDVPKGKRNGLEEGKKGWRTLDKQKFVQSREWKLPVLTPGASKPLVLEYQPHLRRPRLRTDTVVVNFLIDLPDLE</sequence>
<reference evidence="7 8" key="1">
    <citation type="submission" date="2018-10" db="EMBL/GenBank/DDBJ databases">
        <title>Fifty Aureobasidium pullulans genomes reveal a recombining polyextremotolerant generalist.</title>
        <authorList>
            <person name="Gostincar C."/>
            <person name="Turk M."/>
            <person name="Zajc J."/>
            <person name="Gunde-Cimerman N."/>
        </authorList>
    </citation>
    <scope>NUCLEOTIDE SEQUENCE [LARGE SCALE GENOMIC DNA]</scope>
    <source>
        <strain evidence="7 8">EXF-11318</strain>
    </source>
</reference>
<dbReference type="Gene3D" id="3.50.50.60">
    <property type="entry name" value="FAD/NAD(P)-binding domain"/>
    <property type="match status" value="1"/>
</dbReference>
<evidence type="ECO:0000256" key="5">
    <source>
        <dbReference type="ARBA" id="ARBA00023002"/>
    </source>
</evidence>
<keyword evidence="4" id="KW-0274">FAD</keyword>
<proteinExistence type="inferred from homology"/>
<dbReference type="EMBL" id="QZAJ01000109">
    <property type="protein sequence ID" value="THW17390.1"/>
    <property type="molecule type" value="Genomic_DNA"/>
</dbReference>
<name>A0A4S8W2Z5_AURPU</name>
<evidence type="ECO:0000256" key="2">
    <source>
        <dbReference type="ARBA" id="ARBA00010989"/>
    </source>
</evidence>
<evidence type="ECO:0000313" key="8">
    <source>
        <dbReference type="Proteomes" id="UP000308014"/>
    </source>
</evidence>
<comment type="caution">
    <text evidence="7">The sequence shown here is derived from an EMBL/GenBank/DDBJ whole genome shotgun (WGS) entry which is preliminary data.</text>
</comment>
<feature type="domain" description="FAD dependent oxidoreductase" evidence="6">
    <location>
        <begin position="10"/>
        <end position="425"/>
    </location>
</feature>
<dbReference type="Gene3D" id="3.30.9.10">
    <property type="entry name" value="D-Amino Acid Oxidase, subunit A, domain 2"/>
    <property type="match status" value="1"/>
</dbReference>
<dbReference type="InterPro" id="IPR006076">
    <property type="entry name" value="FAD-dep_OxRdtase"/>
</dbReference>
<keyword evidence="3" id="KW-0285">Flavoprotein</keyword>
<evidence type="ECO:0000256" key="1">
    <source>
        <dbReference type="ARBA" id="ARBA00001974"/>
    </source>
</evidence>
<organism evidence="7 8">
    <name type="scientific">Aureobasidium pullulans</name>
    <name type="common">Black yeast</name>
    <name type="synonym">Pullularia pullulans</name>
    <dbReference type="NCBI Taxonomy" id="5580"/>
    <lineage>
        <taxon>Eukaryota</taxon>
        <taxon>Fungi</taxon>
        <taxon>Dikarya</taxon>
        <taxon>Ascomycota</taxon>
        <taxon>Pezizomycotina</taxon>
        <taxon>Dothideomycetes</taxon>
        <taxon>Dothideomycetidae</taxon>
        <taxon>Dothideales</taxon>
        <taxon>Saccotheciaceae</taxon>
        <taxon>Aureobasidium</taxon>
    </lineage>
</organism>
<evidence type="ECO:0000259" key="6">
    <source>
        <dbReference type="Pfam" id="PF01266"/>
    </source>
</evidence>
<protein>
    <submittedName>
        <fullName evidence="7">Nucleotide-binding domain-containing protein</fullName>
    </submittedName>
</protein>
<comment type="cofactor">
    <cofactor evidence="1">
        <name>FAD</name>
        <dbReference type="ChEBI" id="CHEBI:57692"/>
    </cofactor>
</comment>
<comment type="similarity">
    <text evidence="2">Belongs to the MSOX/MTOX family.</text>
</comment>
<evidence type="ECO:0000256" key="3">
    <source>
        <dbReference type="ARBA" id="ARBA00022630"/>
    </source>
</evidence>
<dbReference type="InterPro" id="IPR045170">
    <property type="entry name" value="MTOX"/>
</dbReference>
<dbReference type="AlphaFoldDB" id="A0A4S8W2Z5"/>